<keyword evidence="3" id="KW-1185">Reference proteome</keyword>
<name>A0A9N7TP28_PLEPL</name>
<accession>A0A9N7TP28</accession>
<dbReference type="EMBL" id="CADEAL010000183">
    <property type="protein sequence ID" value="CAB1415991.1"/>
    <property type="molecule type" value="Genomic_DNA"/>
</dbReference>
<dbReference type="AlphaFoldDB" id="A0A9N7TP28"/>
<organism evidence="2 3">
    <name type="scientific">Pleuronectes platessa</name>
    <name type="common">European plaice</name>
    <dbReference type="NCBI Taxonomy" id="8262"/>
    <lineage>
        <taxon>Eukaryota</taxon>
        <taxon>Metazoa</taxon>
        <taxon>Chordata</taxon>
        <taxon>Craniata</taxon>
        <taxon>Vertebrata</taxon>
        <taxon>Euteleostomi</taxon>
        <taxon>Actinopterygii</taxon>
        <taxon>Neopterygii</taxon>
        <taxon>Teleostei</taxon>
        <taxon>Neoteleostei</taxon>
        <taxon>Acanthomorphata</taxon>
        <taxon>Carangaria</taxon>
        <taxon>Pleuronectiformes</taxon>
        <taxon>Pleuronectoidei</taxon>
        <taxon>Pleuronectidae</taxon>
        <taxon>Pleuronectes</taxon>
    </lineage>
</organism>
<evidence type="ECO:0000256" key="1">
    <source>
        <dbReference type="SAM" id="MobiDB-lite"/>
    </source>
</evidence>
<sequence length="109" mass="12356">MAAARTPNTEPILPEQQGPMNLAEGEAPLWCTEPQREGGSEQALISPSPLPRISDFQDVARPADGVWRRQTFDRSTMTRVFPHYTAHLDEKMKRTEMTRGTETRTTPFE</sequence>
<reference evidence="2" key="1">
    <citation type="submission" date="2020-03" db="EMBL/GenBank/DDBJ databases">
        <authorList>
            <person name="Weist P."/>
        </authorList>
    </citation>
    <scope>NUCLEOTIDE SEQUENCE</scope>
</reference>
<dbReference type="Proteomes" id="UP001153269">
    <property type="component" value="Unassembled WGS sequence"/>
</dbReference>
<proteinExistence type="predicted"/>
<evidence type="ECO:0000313" key="3">
    <source>
        <dbReference type="Proteomes" id="UP001153269"/>
    </source>
</evidence>
<feature type="region of interest" description="Disordered" evidence="1">
    <location>
        <begin position="1"/>
        <end position="21"/>
    </location>
</feature>
<gene>
    <name evidence="2" type="ORF">PLEPLA_LOCUS3710</name>
</gene>
<comment type="caution">
    <text evidence="2">The sequence shown here is derived from an EMBL/GenBank/DDBJ whole genome shotgun (WGS) entry which is preliminary data.</text>
</comment>
<protein>
    <submittedName>
        <fullName evidence="2">Uncharacterized protein</fullName>
    </submittedName>
</protein>
<evidence type="ECO:0000313" key="2">
    <source>
        <dbReference type="EMBL" id="CAB1415991.1"/>
    </source>
</evidence>